<evidence type="ECO:0000256" key="1">
    <source>
        <dbReference type="SAM" id="MobiDB-lite"/>
    </source>
</evidence>
<evidence type="ECO:0000259" key="2">
    <source>
        <dbReference type="PROSITE" id="PS50010"/>
    </source>
</evidence>
<feature type="compositionally biased region" description="Basic and acidic residues" evidence="1">
    <location>
        <begin position="296"/>
        <end position="311"/>
    </location>
</feature>
<feature type="region of interest" description="Disordered" evidence="1">
    <location>
        <begin position="966"/>
        <end position="997"/>
    </location>
</feature>
<dbReference type="Pfam" id="PF00621">
    <property type="entry name" value="RhoGEF"/>
    <property type="match status" value="1"/>
</dbReference>
<feature type="domain" description="DH" evidence="2">
    <location>
        <begin position="331"/>
        <end position="590"/>
    </location>
</feature>
<dbReference type="GO" id="GO:0005737">
    <property type="term" value="C:cytoplasm"/>
    <property type="evidence" value="ECO:0007669"/>
    <property type="project" value="TreeGrafter"/>
</dbReference>
<dbReference type="InterPro" id="IPR000219">
    <property type="entry name" value="DH_dom"/>
</dbReference>
<reference evidence="3" key="1">
    <citation type="submission" date="2023-03" db="EMBL/GenBank/DDBJ databases">
        <title>Complete genome of Cladonia borealis.</title>
        <authorList>
            <person name="Park H."/>
        </authorList>
    </citation>
    <scope>NUCLEOTIDE SEQUENCE</scope>
    <source>
        <strain evidence="3">ANT050790</strain>
    </source>
</reference>
<dbReference type="SUPFAM" id="SSF48065">
    <property type="entry name" value="DBL homology domain (DH-domain)"/>
    <property type="match status" value="1"/>
</dbReference>
<comment type="caution">
    <text evidence="3">The sequence shown here is derived from an EMBL/GenBank/DDBJ whole genome shotgun (WGS) entry which is preliminary data.</text>
</comment>
<feature type="region of interest" description="Disordered" evidence="1">
    <location>
        <begin position="289"/>
        <end position="314"/>
    </location>
</feature>
<sequence>MSLSLHHLTPHDNWQNLSDDQQSKGSDTSLRTVRRTPSPYHKSTRSQGSLSSLGLRVRNENVPLGCNASQTSLPLPSNSTNVLSHRWVSQPASPQSSCGNGNSPPKRMQSTPSFLHDAGPLYDVDLNASSAKYTPGRERSLEREGDQTPDNSLSFDSKRAEILSIPRPGTATPGHPWRSRPIISVPGTTTTQAPASALDQTFKEQNLMQRFRRVFGRQRHKFLTVRKERWTLDDFDEEHTIRSDLPEQSQLNGHQKASSWAAFGFANLTSSAITIEPVHGAKEFAHKRSKSSFLRRNRDSRLSNRANRDSTDSGQASLRTVELAAWARAIQRRKVLEELFSSEKSYIADLKVLLHVYLTILDSGPKAIQAARPEFSRNVGDMLRLHEELLLHIETKLQSSKAHPGARSLCLKMLKSGSSNNSDSLGEVDLNTVAEKATGTGPQSKEFFGFGRSKKHRLVTTAGEAADVANLFEHMLERLFVYEEYAAKYESMLRNMASLSKTMPNWAAYERGIEALVNSLVPQSSGIGDSRKCLTLEDLLIKPIQRVCRYPLLFAELHKHTPAIDDERSQREVEKVLFRLREMAKEINTATNDEKTQARIQRSWHLQDLLSFPATSQSTPSIRALGHASLCGVLYVAYQSEREVLGNYMLCALFNSYMLLAQPKPGASKFEIAAILSLGDLQVDQADSGRGLQCHTAPFSWKVMFEFDQQLYDLIFCACTAREEDQWKNTLQERSNTKKNNRDGRRDIGFENSALYLGVRSLGSVFGQPGTLMHRQSIQRAATLNSRKQGCQVIIKNTSSIKQREDPPMTITETVGRSQSFLSTYKIPILAPGRAERQRIEQAMASVWTRDRLPYPGMAGHRRGSLITSATNVMRRLSRASTTTTSTTISATSVGCTSIAETSTHSAYTAASRMPGNYHSSSQMPDHCQPVTSAPEHEHSETGEDYKDTALVLEKTMANTTELSLISNSSNAARRSEESEVSTTLPGMESLELDQGRGKLRKPKTLLKQFSTEGIRSWFHY</sequence>
<feature type="compositionally biased region" description="Polar residues" evidence="1">
    <location>
        <begin position="68"/>
        <end position="83"/>
    </location>
</feature>
<feature type="compositionally biased region" description="Polar residues" evidence="1">
    <location>
        <begin position="90"/>
        <end position="113"/>
    </location>
</feature>
<evidence type="ECO:0000313" key="3">
    <source>
        <dbReference type="EMBL" id="KAK0509122.1"/>
    </source>
</evidence>
<proteinExistence type="predicted"/>
<keyword evidence="4" id="KW-1185">Reference proteome</keyword>
<evidence type="ECO:0000313" key="4">
    <source>
        <dbReference type="Proteomes" id="UP001166286"/>
    </source>
</evidence>
<protein>
    <recommendedName>
        <fullName evidence="2">DH domain-containing protein</fullName>
    </recommendedName>
</protein>
<feature type="region of interest" description="Disordered" evidence="1">
    <location>
        <begin position="1"/>
        <end position="54"/>
    </location>
</feature>
<feature type="region of interest" description="Disordered" evidence="1">
    <location>
        <begin position="68"/>
        <end position="121"/>
    </location>
</feature>
<gene>
    <name evidence="3" type="ORF">JMJ35_008493</name>
</gene>
<feature type="region of interest" description="Disordered" evidence="1">
    <location>
        <begin position="918"/>
        <end position="943"/>
    </location>
</feature>
<dbReference type="AlphaFoldDB" id="A0AA39QTU1"/>
<name>A0AA39QTU1_9LECA</name>
<feature type="region of interest" description="Disordered" evidence="1">
    <location>
        <begin position="134"/>
        <end position="155"/>
    </location>
</feature>
<dbReference type="PANTHER" id="PTHR45818:SF3">
    <property type="entry name" value="PROTEIN VAV"/>
    <property type="match status" value="1"/>
</dbReference>
<accession>A0AA39QTU1</accession>
<dbReference type="PANTHER" id="PTHR45818">
    <property type="entry name" value="PROTEIN VAV"/>
    <property type="match status" value="1"/>
</dbReference>
<dbReference type="EMBL" id="JAFEKC020000019">
    <property type="protein sequence ID" value="KAK0509122.1"/>
    <property type="molecule type" value="Genomic_DNA"/>
</dbReference>
<dbReference type="GO" id="GO:0005085">
    <property type="term" value="F:guanyl-nucleotide exchange factor activity"/>
    <property type="evidence" value="ECO:0007669"/>
    <property type="project" value="InterPro"/>
</dbReference>
<feature type="compositionally biased region" description="Polar residues" evidence="1">
    <location>
        <begin position="12"/>
        <end position="31"/>
    </location>
</feature>
<dbReference type="SMART" id="SM00325">
    <property type="entry name" value="RhoGEF"/>
    <property type="match status" value="1"/>
</dbReference>
<organism evidence="3 4">
    <name type="scientific">Cladonia borealis</name>
    <dbReference type="NCBI Taxonomy" id="184061"/>
    <lineage>
        <taxon>Eukaryota</taxon>
        <taxon>Fungi</taxon>
        <taxon>Dikarya</taxon>
        <taxon>Ascomycota</taxon>
        <taxon>Pezizomycotina</taxon>
        <taxon>Lecanoromycetes</taxon>
        <taxon>OSLEUM clade</taxon>
        <taxon>Lecanoromycetidae</taxon>
        <taxon>Lecanorales</taxon>
        <taxon>Lecanorineae</taxon>
        <taxon>Cladoniaceae</taxon>
        <taxon>Cladonia</taxon>
    </lineage>
</organism>
<dbReference type="InterPro" id="IPR035899">
    <property type="entry name" value="DBL_dom_sf"/>
</dbReference>
<feature type="compositionally biased region" description="Basic and acidic residues" evidence="1">
    <location>
        <begin position="135"/>
        <end position="146"/>
    </location>
</feature>
<dbReference type="Gene3D" id="1.20.900.10">
    <property type="entry name" value="Dbl homology (DH) domain"/>
    <property type="match status" value="1"/>
</dbReference>
<dbReference type="Proteomes" id="UP001166286">
    <property type="component" value="Unassembled WGS sequence"/>
</dbReference>
<dbReference type="PROSITE" id="PS50010">
    <property type="entry name" value="DH_2"/>
    <property type="match status" value="1"/>
</dbReference>